<evidence type="ECO:0000256" key="2">
    <source>
        <dbReference type="ARBA" id="ARBA00023015"/>
    </source>
</evidence>
<dbReference type="SUPFAM" id="SSF48498">
    <property type="entry name" value="Tetracyclin repressor-like, C-terminal domain"/>
    <property type="match status" value="1"/>
</dbReference>
<dbReference type="EMBL" id="JACHMG010000001">
    <property type="protein sequence ID" value="MBB4684254.1"/>
    <property type="molecule type" value="Genomic_DNA"/>
</dbReference>
<keyword evidence="1" id="KW-0678">Repressor</keyword>
<keyword evidence="2" id="KW-0805">Transcription regulation</keyword>
<dbReference type="GO" id="GO:0000976">
    <property type="term" value="F:transcription cis-regulatory region binding"/>
    <property type="evidence" value="ECO:0007669"/>
    <property type="project" value="TreeGrafter"/>
</dbReference>
<feature type="DNA-binding region" description="H-T-H motif" evidence="5">
    <location>
        <begin position="28"/>
        <end position="47"/>
    </location>
</feature>
<proteinExistence type="predicted"/>
<keyword evidence="3 5" id="KW-0238">DNA-binding</keyword>
<feature type="domain" description="HTH tetR-type" evidence="6">
    <location>
        <begin position="5"/>
        <end position="65"/>
    </location>
</feature>
<dbReference type="InterPro" id="IPR009057">
    <property type="entry name" value="Homeodomain-like_sf"/>
</dbReference>
<dbReference type="Pfam" id="PF00440">
    <property type="entry name" value="TetR_N"/>
    <property type="match status" value="1"/>
</dbReference>
<evidence type="ECO:0000313" key="8">
    <source>
        <dbReference type="Proteomes" id="UP000581769"/>
    </source>
</evidence>
<keyword evidence="4" id="KW-0804">Transcription</keyword>
<evidence type="ECO:0000313" key="7">
    <source>
        <dbReference type="EMBL" id="MBB4684254.1"/>
    </source>
</evidence>
<evidence type="ECO:0000256" key="4">
    <source>
        <dbReference type="ARBA" id="ARBA00023163"/>
    </source>
</evidence>
<keyword evidence="8" id="KW-1185">Reference proteome</keyword>
<dbReference type="InterPro" id="IPR050109">
    <property type="entry name" value="HTH-type_TetR-like_transc_reg"/>
</dbReference>
<dbReference type="Gene3D" id="1.10.357.10">
    <property type="entry name" value="Tetracycline Repressor, domain 2"/>
    <property type="match status" value="1"/>
</dbReference>
<dbReference type="SUPFAM" id="SSF46689">
    <property type="entry name" value="Homeodomain-like"/>
    <property type="match status" value="1"/>
</dbReference>
<protein>
    <submittedName>
        <fullName evidence="7">AcrR family transcriptional regulator</fullName>
    </submittedName>
</protein>
<evidence type="ECO:0000256" key="3">
    <source>
        <dbReference type="ARBA" id="ARBA00023125"/>
    </source>
</evidence>
<dbReference type="InterPro" id="IPR039538">
    <property type="entry name" value="BetI_C"/>
</dbReference>
<name>A0A840ITE7_9PSEU</name>
<dbReference type="PROSITE" id="PS01081">
    <property type="entry name" value="HTH_TETR_1"/>
    <property type="match status" value="1"/>
</dbReference>
<evidence type="ECO:0000256" key="5">
    <source>
        <dbReference type="PROSITE-ProRule" id="PRU00335"/>
    </source>
</evidence>
<reference evidence="7 8" key="1">
    <citation type="submission" date="2020-08" db="EMBL/GenBank/DDBJ databases">
        <title>Sequencing the genomes of 1000 actinobacteria strains.</title>
        <authorList>
            <person name="Klenk H.-P."/>
        </authorList>
    </citation>
    <scope>NUCLEOTIDE SEQUENCE [LARGE SCALE GENOMIC DNA]</scope>
    <source>
        <strain evidence="7 8">DSM 45859</strain>
    </source>
</reference>
<dbReference type="Proteomes" id="UP000581769">
    <property type="component" value="Unassembled WGS sequence"/>
</dbReference>
<dbReference type="InterPro" id="IPR001647">
    <property type="entry name" value="HTH_TetR"/>
</dbReference>
<dbReference type="InterPro" id="IPR036271">
    <property type="entry name" value="Tet_transcr_reg_TetR-rel_C_sf"/>
</dbReference>
<gene>
    <name evidence="7" type="ORF">BJY18_001739</name>
</gene>
<dbReference type="Pfam" id="PF13977">
    <property type="entry name" value="TetR_C_6"/>
    <property type="match status" value="1"/>
</dbReference>
<dbReference type="PANTHER" id="PTHR30055">
    <property type="entry name" value="HTH-TYPE TRANSCRIPTIONAL REGULATOR RUTR"/>
    <property type="match status" value="1"/>
</dbReference>
<dbReference type="AlphaFoldDB" id="A0A840ITE7"/>
<dbReference type="InterPro" id="IPR023772">
    <property type="entry name" value="DNA-bd_HTH_TetR-type_CS"/>
</dbReference>
<sequence length="203" mass="22217">MVDGEQRRAHIADAVLRLAARDGLHAVSLRTVAAEAQLNIGSVRHYFESQHDLMRFAMRATIDRASARLLRHREEIAPLADCPRDEVAGRLTELFAELLPLDELRRTEMTVLVEFLMAARAVPGLSDLAAEVSRGTVTLSRRILEALAGTGAFVARDPDVEAPRLAALLDGLAFRAVLQPEITTGEECLAVLRAHLAELTRPA</sequence>
<comment type="caution">
    <text evidence="7">The sequence shown here is derived from an EMBL/GenBank/DDBJ whole genome shotgun (WGS) entry which is preliminary data.</text>
</comment>
<dbReference type="RefSeq" id="WP_312873793.1">
    <property type="nucleotide sequence ID" value="NZ_JACHMG010000001.1"/>
</dbReference>
<evidence type="ECO:0000259" key="6">
    <source>
        <dbReference type="PROSITE" id="PS50977"/>
    </source>
</evidence>
<evidence type="ECO:0000256" key="1">
    <source>
        <dbReference type="ARBA" id="ARBA00022491"/>
    </source>
</evidence>
<dbReference type="PANTHER" id="PTHR30055:SF226">
    <property type="entry name" value="HTH-TYPE TRANSCRIPTIONAL REGULATOR PKSA"/>
    <property type="match status" value="1"/>
</dbReference>
<dbReference type="PROSITE" id="PS50977">
    <property type="entry name" value="HTH_TETR_2"/>
    <property type="match status" value="1"/>
</dbReference>
<accession>A0A840ITE7</accession>
<organism evidence="7 8">
    <name type="scientific">Amycolatopsis jiangsuensis</name>
    <dbReference type="NCBI Taxonomy" id="1181879"/>
    <lineage>
        <taxon>Bacteria</taxon>
        <taxon>Bacillati</taxon>
        <taxon>Actinomycetota</taxon>
        <taxon>Actinomycetes</taxon>
        <taxon>Pseudonocardiales</taxon>
        <taxon>Pseudonocardiaceae</taxon>
        <taxon>Amycolatopsis</taxon>
    </lineage>
</organism>
<dbReference type="GO" id="GO:0003700">
    <property type="term" value="F:DNA-binding transcription factor activity"/>
    <property type="evidence" value="ECO:0007669"/>
    <property type="project" value="TreeGrafter"/>
</dbReference>